<accession>A0ABR9F5I7</accession>
<name>A0ABR9F5I7_9GAMM</name>
<dbReference type="InterPro" id="IPR000073">
    <property type="entry name" value="AB_hydrolase_1"/>
</dbReference>
<dbReference type="Pfam" id="PF00561">
    <property type="entry name" value="Abhydrolase_1"/>
    <property type="match status" value="1"/>
</dbReference>
<dbReference type="GO" id="GO:0016787">
    <property type="term" value="F:hydrolase activity"/>
    <property type="evidence" value="ECO:0007669"/>
    <property type="project" value="UniProtKB-KW"/>
</dbReference>
<dbReference type="PANTHER" id="PTHR11487">
    <property type="entry name" value="THIOESTERASE"/>
    <property type="match status" value="1"/>
</dbReference>
<comment type="caution">
    <text evidence="4">The sequence shown here is derived from an EMBL/GenBank/DDBJ whole genome shotgun (WGS) entry which is preliminary data.</text>
</comment>
<reference evidence="4 5" key="1">
    <citation type="submission" date="2020-07" db="EMBL/GenBank/DDBJ databases">
        <title>Halophilic bacteria isolated from french cheeses.</title>
        <authorList>
            <person name="Kothe C.I."/>
            <person name="Farah-Kraiem B."/>
            <person name="Renault P."/>
            <person name="Dridi B."/>
        </authorList>
    </citation>
    <scope>NUCLEOTIDE SEQUENCE [LARGE SCALE GENOMIC DNA]</scope>
    <source>
        <strain evidence="4 5">FME1</strain>
    </source>
</reference>
<dbReference type="PANTHER" id="PTHR11487:SF0">
    <property type="entry name" value="S-ACYL FATTY ACID SYNTHASE THIOESTERASE, MEDIUM CHAIN"/>
    <property type="match status" value="1"/>
</dbReference>
<dbReference type="SMART" id="SM00824">
    <property type="entry name" value="PKS_TE"/>
    <property type="match status" value="1"/>
</dbReference>
<sequence length="568" mass="63536">MLDSPQSVVNLFPLANYDQTAECCIYCLPSAGSSASMYAAWSQAVPNWLTVKAVEYPGRGTRINEPLTHSPNQIVDDITTAIVADTRPFILFGHSLGAAIAWCIVARLKALGQLDRLILLVISGRPPPEHVERDSKRHELPREQFIDEVTKYSGLPDDIRQNTEIMDFFLPIIRNDFHMNDVLSQETPDPIDIPLLVFSGADDDDTNMPMAMQNWEKYSTRWAGHTRYPGGHFFLRETDVMKDMLSRICEHIDLRERSEITGSDTASTIAQKHYHTAKGLRVSYRIEGLAHGFPVLMLHGGVGAYPLSKPLKEIAASFSIALITINRPGFNGSDLDPEIKRLETFADIVQPLLLQEKIVKFGVIGLCAGAPFAHALANRYQDRIAGVWILSGIPDINLLEQHGLEIEEPLKQNRDISQNTPEAELGTLITQGIREFQQTVDQTSLDPSAPPAWDARYHASGILLADYLDMLQWQLQQNCLPMARECKLIYQPWGLDQTQLNLPMTFWHAKDDSEVPFSSVKAMVDLLPNATLIVQEQDSHYPSDQTMLQLFDSIQQTTNAGALTKDPA</sequence>
<dbReference type="Gene3D" id="3.40.50.1820">
    <property type="entry name" value="alpha/beta hydrolase"/>
    <property type="match status" value="2"/>
</dbReference>
<dbReference type="RefSeq" id="WP_192536194.1">
    <property type="nucleotide sequence ID" value="NZ_CP189764.1"/>
</dbReference>
<feature type="domain" description="Thioesterase TesA-like" evidence="3">
    <location>
        <begin position="26"/>
        <end position="245"/>
    </location>
</feature>
<evidence type="ECO:0000313" key="4">
    <source>
        <dbReference type="EMBL" id="MBE0401374.1"/>
    </source>
</evidence>
<dbReference type="SUPFAM" id="SSF53474">
    <property type="entry name" value="alpha/beta-Hydrolases"/>
    <property type="match status" value="2"/>
</dbReference>
<dbReference type="InterPro" id="IPR001031">
    <property type="entry name" value="Thioesterase"/>
</dbReference>
<evidence type="ECO:0000313" key="5">
    <source>
        <dbReference type="Proteomes" id="UP001645039"/>
    </source>
</evidence>
<evidence type="ECO:0000256" key="1">
    <source>
        <dbReference type="ARBA" id="ARBA00007169"/>
    </source>
</evidence>
<gene>
    <name evidence="4" type="ORF">EI168_14895</name>
</gene>
<dbReference type="Pfam" id="PF00975">
    <property type="entry name" value="Thioesterase"/>
    <property type="match status" value="1"/>
</dbReference>
<proteinExistence type="inferred from homology"/>
<dbReference type="InterPro" id="IPR029058">
    <property type="entry name" value="AB_hydrolase_fold"/>
</dbReference>
<dbReference type="InterPro" id="IPR012223">
    <property type="entry name" value="TEII"/>
</dbReference>
<keyword evidence="5" id="KW-1185">Reference proteome</keyword>
<keyword evidence="2 4" id="KW-0378">Hydrolase</keyword>
<dbReference type="InterPro" id="IPR020802">
    <property type="entry name" value="TesA-like"/>
</dbReference>
<comment type="similarity">
    <text evidence="1">Belongs to the thioesterase family.</text>
</comment>
<protein>
    <submittedName>
        <fullName evidence="4">Alpha/beta fold hydrolase</fullName>
    </submittedName>
</protein>
<dbReference type="Proteomes" id="UP001645039">
    <property type="component" value="Unassembled WGS sequence"/>
</dbReference>
<organism evidence="4 5">
    <name type="scientific">Halomonas casei</name>
    <dbReference type="NCBI Taxonomy" id="2742613"/>
    <lineage>
        <taxon>Bacteria</taxon>
        <taxon>Pseudomonadati</taxon>
        <taxon>Pseudomonadota</taxon>
        <taxon>Gammaproteobacteria</taxon>
        <taxon>Oceanospirillales</taxon>
        <taxon>Halomonadaceae</taxon>
        <taxon>Halomonas</taxon>
    </lineage>
</organism>
<dbReference type="EMBL" id="RRZD01000016">
    <property type="protein sequence ID" value="MBE0401374.1"/>
    <property type="molecule type" value="Genomic_DNA"/>
</dbReference>
<evidence type="ECO:0000256" key="2">
    <source>
        <dbReference type="ARBA" id="ARBA00022801"/>
    </source>
</evidence>
<evidence type="ECO:0000259" key="3">
    <source>
        <dbReference type="SMART" id="SM00824"/>
    </source>
</evidence>